<dbReference type="AlphaFoldDB" id="C6WHB0"/>
<dbReference type="PROSITE" id="PS51173">
    <property type="entry name" value="CBM2"/>
    <property type="match status" value="1"/>
</dbReference>
<organism evidence="12 13">
    <name type="scientific">Actinosynnema mirum (strain ATCC 29888 / DSM 43827 / JCM 3225 / NBRC 14064 / NCIMB 13271 / NRRL B-12336 / IMRU 3971 / 101)</name>
    <dbReference type="NCBI Taxonomy" id="446462"/>
    <lineage>
        <taxon>Bacteria</taxon>
        <taxon>Bacillati</taxon>
        <taxon>Actinomycetota</taxon>
        <taxon>Actinomycetes</taxon>
        <taxon>Pseudonocardiales</taxon>
        <taxon>Pseudonocardiaceae</taxon>
        <taxon>Actinosynnema</taxon>
    </lineage>
</organism>
<dbReference type="HOGENOM" id="CLU_000288_63_44_11"/>
<keyword evidence="2 12" id="KW-0723">Serine/threonine-protein kinase</keyword>
<dbReference type="Gene3D" id="2.60.40.290">
    <property type="match status" value="1"/>
</dbReference>
<keyword evidence="5 12" id="KW-0418">Kinase</keyword>
<dbReference type="PANTHER" id="PTHR43289">
    <property type="entry name" value="MITOGEN-ACTIVATED PROTEIN KINASE KINASE KINASE 20-RELATED"/>
    <property type="match status" value="1"/>
</dbReference>
<dbReference type="CAZy" id="CBM2">
    <property type="family name" value="Carbohydrate-Binding Module Family 2"/>
</dbReference>
<reference evidence="12 13" key="1">
    <citation type="journal article" date="2009" name="Stand. Genomic Sci.">
        <title>Complete genome sequence of Actinosynnema mirum type strain (101).</title>
        <authorList>
            <person name="Land M."/>
            <person name="Lapidus A."/>
            <person name="Mayilraj S."/>
            <person name="Chen F."/>
            <person name="Copeland A."/>
            <person name="Del Rio T.G."/>
            <person name="Nolan M."/>
            <person name="Lucas S."/>
            <person name="Tice H."/>
            <person name="Cheng J.F."/>
            <person name="Chertkov O."/>
            <person name="Bruce D."/>
            <person name="Goodwin L."/>
            <person name="Pitluck S."/>
            <person name="Rohde M."/>
            <person name="Goker M."/>
            <person name="Pati A."/>
            <person name="Ivanova N."/>
            <person name="Mavromatis K."/>
            <person name="Chen A."/>
            <person name="Palaniappan K."/>
            <person name="Hauser L."/>
            <person name="Chang Y.J."/>
            <person name="Jeffries C.C."/>
            <person name="Brettin T."/>
            <person name="Detter J.C."/>
            <person name="Han C."/>
            <person name="Chain P."/>
            <person name="Tindall B.J."/>
            <person name="Bristow J."/>
            <person name="Eisen J.A."/>
            <person name="Markowitz V."/>
            <person name="Hugenholtz P."/>
            <person name="Kyrpides N.C."/>
            <person name="Klenk H.P."/>
        </authorList>
    </citation>
    <scope>NUCLEOTIDE SEQUENCE [LARGE SCALE GENOMIC DNA]</scope>
    <source>
        <strain evidence="13">ATCC 29888 / DSM 43827 / JCM 3225 / NBRC 14064 / NCIMB 13271 / NRRL B-12336 / IMRU 3971 / 101</strain>
    </source>
</reference>
<dbReference type="InterPro" id="IPR008266">
    <property type="entry name" value="Tyr_kinase_AS"/>
</dbReference>
<feature type="region of interest" description="Disordered" evidence="8">
    <location>
        <begin position="341"/>
        <end position="400"/>
    </location>
</feature>
<dbReference type="InterPro" id="IPR001919">
    <property type="entry name" value="CBD2"/>
</dbReference>
<keyword evidence="9" id="KW-1133">Transmembrane helix</keyword>
<protein>
    <recommendedName>
        <fullName evidence="1">non-specific serine/threonine protein kinase</fullName>
        <ecNumber evidence="1">2.7.11.1</ecNumber>
    </recommendedName>
</protein>
<evidence type="ECO:0000256" key="4">
    <source>
        <dbReference type="ARBA" id="ARBA00022741"/>
    </source>
</evidence>
<accession>C6WHB0</accession>
<keyword evidence="3" id="KW-0808">Transferase</keyword>
<dbReference type="Pfam" id="PF00553">
    <property type="entry name" value="CBM_2"/>
    <property type="match status" value="1"/>
</dbReference>
<dbReference type="GO" id="GO:0030247">
    <property type="term" value="F:polysaccharide binding"/>
    <property type="evidence" value="ECO:0007669"/>
    <property type="project" value="UniProtKB-UniRule"/>
</dbReference>
<dbReference type="SUPFAM" id="SSF56112">
    <property type="entry name" value="Protein kinase-like (PK-like)"/>
    <property type="match status" value="1"/>
</dbReference>
<dbReference type="Proteomes" id="UP000002213">
    <property type="component" value="Chromosome"/>
</dbReference>
<dbReference type="Pfam" id="PF00069">
    <property type="entry name" value="Pkinase"/>
    <property type="match status" value="1"/>
</dbReference>
<dbReference type="Gene3D" id="1.10.510.10">
    <property type="entry name" value="Transferase(Phosphotransferase) domain 1"/>
    <property type="match status" value="1"/>
</dbReference>
<dbReference type="SMART" id="SM00637">
    <property type="entry name" value="CBD_II"/>
    <property type="match status" value="1"/>
</dbReference>
<dbReference type="PANTHER" id="PTHR43289:SF6">
    <property type="entry name" value="SERINE_THREONINE-PROTEIN KINASE NEKL-3"/>
    <property type="match status" value="1"/>
</dbReference>
<keyword evidence="6 7" id="KW-0067">ATP-binding</keyword>
<gene>
    <name evidence="12" type="ordered locus">Amir_4174</name>
</gene>
<feature type="domain" description="CBM2" evidence="11">
    <location>
        <begin position="390"/>
        <end position="493"/>
    </location>
</feature>
<name>C6WHB0_ACTMD</name>
<dbReference type="GO" id="GO:0005975">
    <property type="term" value="P:carbohydrate metabolic process"/>
    <property type="evidence" value="ECO:0007669"/>
    <property type="project" value="InterPro"/>
</dbReference>
<keyword evidence="13" id="KW-1185">Reference proteome</keyword>
<evidence type="ECO:0000256" key="1">
    <source>
        <dbReference type="ARBA" id="ARBA00012513"/>
    </source>
</evidence>
<dbReference type="OrthoDB" id="9762169at2"/>
<keyword evidence="4 7" id="KW-0547">Nucleotide-binding</keyword>
<feature type="domain" description="Protein kinase" evidence="10">
    <location>
        <begin position="12"/>
        <end position="264"/>
    </location>
</feature>
<dbReference type="PROSITE" id="PS50011">
    <property type="entry name" value="PROTEIN_KINASE_DOM"/>
    <property type="match status" value="1"/>
</dbReference>
<evidence type="ECO:0000259" key="10">
    <source>
        <dbReference type="PROSITE" id="PS50011"/>
    </source>
</evidence>
<evidence type="ECO:0000313" key="13">
    <source>
        <dbReference type="Proteomes" id="UP000002213"/>
    </source>
</evidence>
<feature type="region of interest" description="Disordered" evidence="8">
    <location>
        <begin position="271"/>
        <end position="301"/>
    </location>
</feature>
<evidence type="ECO:0000256" key="6">
    <source>
        <dbReference type="ARBA" id="ARBA00022840"/>
    </source>
</evidence>
<dbReference type="KEGG" id="ami:Amir_4174"/>
<dbReference type="eggNOG" id="COG0515">
    <property type="taxonomic scope" value="Bacteria"/>
</dbReference>
<feature type="binding site" evidence="7">
    <location>
        <position position="41"/>
    </location>
    <ligand>
        <name>ATP</name>
        <dbReference type="ChEBI" id="CHEBI:30616"/>
    </ligand>
</feature>
<dbReference type="RefSeq" id="WP_015802916.1">
    <property type="nucleotide sequence ID" value="NC_013093.1"/>
</dbReference>
<dbReference type="InterPro" id="IPR017441">
    <property type="entry name" value="Protein_kinase_ATP_BS"/>
</dbReference>
<dbReference type="GO" id="GO:0004674">
    <property type="term" value="F:protein serine/threonine kinase activity"/>
    <property type="evidence" value="ECO:0007669"/>
    <property type="project" value="UniProtKB-KW"/>
</dbReference>
<dbReference type="SUPFAM" id="SSF49384">
    <property type="entry name" value="Carbohydrate-binding domain"/>
    <property type="match status" value="1"/>
</dbReference>
<feature type="compositionally biased region" description="Low complexity" evidence="8">
    <location>
        <begin position="351"/>
        <end position="368"/>
    </location>
</feature>
<evidence type="ECO:0000256" key="5">
    <source>
        <dbReference type="ARBA" id="ARBA00022777"/>
    </source>
</evidence>
<evidence type="ECO:0000256" key="8">
    <source>
        <dbReference type="SAM" id="MobiDB-lite"/>
    </source>
</evidence>
<evidence type="ECO:0000256" key="9">
    <source>
        <dbReference type="SAM" id="Phobius"/>
    </source>
</evidence>
<sequence length="493" mass="50951">MPHAGELIAGRYRLESLVGQGAMGVVWRGRDEEQDRVIAVKLLEESVRSADSSAWIAREGRIATRLRHPNAITVHDVVEHDGTPCLVMEYLPSHSLGALLDERGPLPPGEVARIGGLVASALTAAHQAGIVHRDVTPYNILISHDDGDVKITDFGVARAVGEGTVTDARQVVGTPAFLAPEVASGESASHASDVFSLGSTLYTAVEGHPPFGRLEDNPYALLRRAAKGEVTPPRTTGPLADVLVLLMAREPDHRPTMAQARQMLQATAEGKPLPPAARTLPAPGAPPAPAPTPPAAAAPQGGRTMMLAVRRQLSLRPMAWAGIAGALLAGGVVLGFALSTTSDDKGASTQAAPDPSSSEPPTTTTAYSRQITPRVSTPTETEESEEESQAPSGPGGCEATLTITNSWPNGFQGEVVVRNPGGAPVSGWTVSWTATGGETISSSWNGKLNQNSGTVVVSNEGYNGTIQAGGSTNFGFNGAGEPPASPAVSCTAG</sequence>
<evidence type="ECO:0000256" key="7">
    <source>
        <dbReference type="PROSITE-ProRule" id="PRU10141"/>
    </source>
</evidence>
<evidence type="ECO:0000256" key="2">
    <source>
        <dbReference type="ARBA" id="ARBA00022527"/>
    </source>
</evidence>
<dbReference type="Gene3D" id="3.30.200.20">
    <property type="entry name" value="Phosphorylase Kinase, domain 1"/>
    <property type="match status" value="1"/>
</dbReference>
<dbReference type="CDD" id="cd14014">
    <property type="entry name" value="STKc_PknB_like"/>
    <property type="match status" value="1"/>
</dbReference>
<dbReference type="EMBL" id="CP001630">
    <property type="protein sequence ID" value="ACU38029.1"/>
    <property type="molecule type" value="Genomic_DNA"/>
</dbReference>
<feature type="compositionally biased region" description="Pro residues" evidence="8">
    <location>
        <begin position="283"/>
        <end position="296"/>
    </location>
</feature>
<dbReference type="InterPro" id="IPR000719">
    <property type="entry name" value="Prot_kinase_dom"/>
</dbReference>
<feature type="transmembrane region" description="Helical" evidence="9">
    <location>
        <begin position="318"/>
        <end position="338"/>
    </location>
</feature>
<evidence type="ECO:0000313" key="12">
    <source>
        <dbReference type="EMBL" id="ACU38029.1"/>
    </source>
</evidence>
<keyword evidence="9" id="KW-0472">Membrane</keyword>
<evidence type="ECO:0000259" key="11">
    <source>
        <dbReference type="PROSITE" id="PS51173"/>
    </source>
</evidence>
<dbReference type="InterPro" id="IPR011009">
    <property type="entry name" value="Kinase-like_dom_sf"/>
</dbReference>
<dbReference type="GO" id="GO:0004553">
    <property type="term" value="F:hydrolase activity, hydrolyzing O-glycosyl compounds"/>
    <property type="evidence" value="ECO:0007669"/>
    <property type="project" value="InterPro"/>
</dbReference>
<dbReference type="InterPro" id="IPR008965">
    <property type="entry name" value="CBM2/CBM3_carb-bd_dom_sf"/>
</dbReference>
<dbReference type="PROSITE" id="PS00109">
    <property type="entry name" value="PROTEIN_KINASE_TYR"/>
    <property type="match status" value="1"/>
</dbReference>
<dbReference type="GO" id="GO:0005524">
    <property type="term" value="F:ATP binding"/>
    <property type="evidence" value="ECO:0007669"/>
    <property type="project" value="UniProtKB-UniRule"/>
</dbReference>
<evidence type="ECO:0000256" key="3">
    <source>
        <dbReference type="ARBA" id="ARBA00022679"/>
    </source>
</evidence>
<dbReference type="PROSITE" id="PS00107">
    <property type="entry name" value="PROTEIN_KINASE_ATP"/>
    <property type="match status" value="1"/>
</dbReference>
<dbReference type="EC" id="2.7.11.1" evidence="1"/>
<dbReference type="InterPro" id="IPR012291">
    <property type="entry name" value="CBM2_carb-bd_dom_sf"/>
</dbReference>
<keyword evidence="9" id="KW-0812">Transmembrane</keyword>
<dbReference type="STRING" id="446462.Amir_4174"/>
<proteinExistence type="predicted"/>